<dbReference type="PANTHER" id="PTHR13693">
    <property type="entry name" value="CLASS II AMINOTRANSFERASE/8-AMINO-7-OXONONANOATE SYNTHASE"/>
    <property type="match status" value="1"/>
</dbReference>
<evidence type="ECO:0000256" key="5">
    <source>
        <dbReference type="RuleBase" id="RU003693"/>
    </source>
</evidence>
<evidence type="ECO:0000256" key="4">
    <source>
        <dbReference type="ARBA" id="ARBA00022898"/>
    </source>
</evidence>
<dbReference type="InterPro" id="IPR004839">
    <property type="entry name" value="Aminotransferase_I/II_large"/>
</dbReference>
<dbReference type="GO" id="GO:0009102">
    <property type="term" value="P:biotin biosynthetic process"/>
    <property type="evidence" value="ECO:0007669"/>
    <property type="project" value="TreeGrafter"/>
</dbReference>
<proteinExistence type="inferred from homology"/>
<evidence type="ECO:0000313" key="8">
    <source>
        <dbReference type="Proteomes" id="UP000287166"/>
    </source>
</evidence>
<dbReference type="RefSeq" id="XP_027621022.1">
    <property type="nucleotide sequence ID" value="XM_027765221.1"/>
</dbReference>
<dbReference type="InParanoid" id="A0A401H6U5"/>
<dbReference type="InterPro" id="IPR015422">
    <property type="entry name" value="PyrdxlP-dep_Trfase_small"/>
</dbReference>
<dbReference type="InterPro" id="IPR015424">
    <property type="entry name" value="PyrdxlP-dep_Trfase"/>
</dbReference>
<comment type="cofactor">
    <cofactor evidence="1 5">
        <name>pyridoxal 5'-phosphate</name>
        <dbReference type="ChEBI" id="CHEBI:597326"/>
    </cofactor>
</comment>
<sequence length="422" mass="45531">MLSLDAKLHAALQSREQRRICRRLPDAAADDGLADFSTNDYLSLAISEDLRARFLRKLQSAPQILGSGGSRLLVNGAAHAALETRLQTFFDAPCALLFNSGFDANVGLFSCVPQPDDVVVFDEHIHASVHDGIRASRTKESSRVAFAHNSPTSLSEVLLQLQRDHPGLVTGAESVFVAVETLYSMDGTIAPLTKIVETVEELLPKGNGYVIVDEAHATGVYGPEGRGFVALLGLERRVFARLHTFGKALGGSGAVMLTTPLVHDYLLNYARSLIYTTSLSYTSVLSVDCSLDLLVDGSATALSMRLFALCAHFLAALRVSLSNIPPSLLALPDHFSETSTALAGLQSPIIPLLTPHPRLLSDALRERGLNARPITWPTVPKGGERVRVCLHAGNTVEEVERLVAAVVEWAQTWQEGSLQAKL</sequence>
<evidence type="ECO:0000256" key="3">
    <source>
        <dbReference type="ARBA" id="ARBA00022679"/>
    </source>
</evidence>
<dbReference type="GO" id="GO:0016740">
    <property type="term" value="F:transferase activity"/>
    <property type="evidence" value="ECO:0007669"/>
    <property type="project" value="UniProtKB-KW"/>
</dbReference>
<organism evidence="7 8">
    <name type="scientific">Sparassis crispa</name>
    <dbReference type="NCBI Taxonomy" id="139825"/>
    <lineage>
        <taxon>Eukaryota</taxon>
        <taxon>Fungi</taxon>
        <taxon>Dikarya</taxon>
        <taxon>Basidiomycota</taxon>
        <taxon>Agaricomycotina</taxon>
        <taxon>Agaricomycetes</taxon>
        <taxon>Polyporales</taxon>
        <taxon>Sparassidaceae</taxon>
        <taxon>Sparassis</taxon>
    </lineage>
</organism>
<evidence type="ECO:0000256" key="1">
    <source>
        <dbReference type="ARBA" id="ARBA00001933"/>
    </source>
</evidence>
<dbReference type="Gene3D" id="3.90.1150.10">
    <property type="entry name" value="Aspartate Aminotransferase, domain 1"/>
    <property type="match status" value="1"/>
</dbReference>
<dbReference type="PANTHER" id="PTHR13693:SF77">
    <property type="entry name" value="8-AMINO-7-OXONONANOATE SYNTHASE"/>
    <property type="match status" value="1"/>
</dbReference>
<name>A0A401H6U5_9APHY</name>
<protein>
    <recommendedName>
        <fullName evidence="6">Aminotransferase class I/classII large domain-containing protein</fullName>
    </recommendedName>
</protein>
<dbReference type="PROSITE" id="PS00599">
    <property type="entry name" value="AA_TRANSFER_CLASS_2"/>
    <property type="match status" value="1"/>
</dbReference>
<gene>
    <name evidence="7" type="ORF">SCP_1801330</name>
</gene>
<dbReference type="GeneID" id="38787026"/>
<dbReference type="InterPro" id="IPR001917">
    <property type="entry name" value="Aminotrans_II_pyridoxalP_BS"/>
</dbReference>
<reference evidence="7 8" key="1">
    <citation type="journal article" date="2018" name="Sci. Rep.">
        <title>Genome sequence of the cauliflower mushroom Sparassis crispa (Hanabiratake) and its association with beneficial usage.</title>
        <authorList>
            <person name="Kiyama R."/>
            <person name="Furutani Y."/>
            <person name="Kawaguchi K."/>
            <person name="Nakanishi T."/>
        </authorList>
    </citation>
    <scope>NUCLEOTIDE SEQUENCE [LARGE SCALE GENOMIC DNA]</scope>
</reference>
<accession>A0A401H6U5</accession>
<dbReference type="GO" id="GO:0030170">
    <property type="term" value="F:pyridoxal phosphate binding"/>
    <property type="evidence" value="ECO:0007669"/>
    <property type="project" value="InterPro"/>
</dbReference>
<dbReference type="SUPFAM" id="SSF53383">
    <property type="entry name" value="PLP-dependent transferases"/>
    <property type="match status" value="1"/>
</dbReference>
<dbReference type="OrthoDB" id="2382073at2759"/>
<feature type="domain" description="Aminotransferase class I/classII large" evidence="6">
    <location>
        <begin position="35"/>
        <end position="405"/>
    </location>
</feature>
<dbReference type="InterPro" id="IPR050087">
    <property type="entry name" value="AON_synthase_class-II"/>
</dbReference>
<keyword evidence="4 5" id="KW-0663">Pyridoxal phosphate</keyword>
<evidence type="ECO:0000256" key="2">
    <source>
        <dbReference type="ARBA" id="ARBA00010008"/>
    </source>
</evidence>
<dbReference type="Gene3D" id="3.40.640.10">
    <property type="entry name" value="Type I PLP-dependent aspartate aminotransferase-like (Major domain)"/>
    <property type="match status" value="1"/>
</dbReference>
<keyword evidence="8" id="KW-1185">Reference proteome</keyword>
<dbReference type="Proteomes" id="UP000287166">
    <property type="component" value="Unassembled WGS sequence"/>
</dbReference>
<dbReference type="AlphaFoldDB" id="A0A401H6U5"/>
<evidence type="ECO:0000259" key="6">
    <source>
        <dbReference type="Pfam" id="PF00155"/>
    </source>
</evidence>
<dbReference type="Pfam" id="PF00155">
    <property type="entry name" value="Aminotran_1_2"/>
    <property type="match status" value="1"/>
</dbReference>
<comment type="similarity">
    <text evidence="2">Belongs to the class-II pyridoxal-phosphate-dependent aminotransferase family. BioF subfamily.</text>
</comment>
<dbReference type="InterPro" id="IPR015421">
    <property type="entry name" value="PyrdxlP-dep_Trfase_major"/>
</dbReference>
<evidence type="ECO:0000313" key="7">
    <source>
        <dbReference type="EMBL" id="GBE90109.1"/>
    </source>
</evidence>
<keyword evidence="3" id="KW-0808">Transferase</keyword>
<dbReference type="STRING" id="139825.A0A401H6U5"/>
<dbReference type="EMBL" id="BFAD01000018">
    <property type="protein sequence ID" value="GBE90109.1"/>
    <property type="molecule type" value="Genomic_DNA"/>
</dbReference>
<comment type="caution">
    <text evidence="7">The sequence shown here is derived from an EMBL/GenBank/DDBJ whole genome shotgun (WGS) entry which is preliminary data.</text>
</comment>